<evidence type="ECO:0000256" key="1">
    <source>
        <dbReference type="SAM" id="MobiDB-lite"/>
    </source>
</evidence>
<name>A0AB39QDX6_9ACTN</name>
<evidence type="ECO:0000313" key="2">
    <source>
        <dbReference type="EMBL" id="XDQ39755.1"/>
    </source>
</evidence>
<dbReference type="RefSeq" id="WP_369174468.1">
    <property type="nucleotide sequence ID" value="NZ_CP163439.1"/>
</dbReference>
<reference evidence="2" key="1">
    <citation type="submission" date="2024-07" db="EMBL/GenBank/DDBJ databases">
        <authorList>
            <person name="Yu S.T."/>
        </authorList>
    </citation>
    <scope>NUCLEOTIDE SEQUENCE</scope>
    <source>
        <strain evidence="2">R28</strain>
    </source>
</reference>
<organism evidence="2">
    <name type="scientific">Streptomyces sp. R28</name>
    <dbReference type="NCBI Taxonomy" id="3238628"/>
    <lineage>
        <taxon>Bacteria</taxon>
        <taxon>Bacillati</taxon>
        <taxon>Actinomycetota</taxon>
        <taxon>Actinomycetes</taxon>
        <taxon>Kitasatosporales</taxon>
        <taxon>Streptomycetaceae</taxon>
        <taxon>Streptomyces</taxon>
    </lineage>
</organism>
<feature type="compositionally biased region" description="Basic and acidic residues" evidence="1">
    <location>
        <begin position="53"/>
        <end position="66"/>
    </location>
</feature>
<proteinExistence type="predicted"/>
<accession>A0AB39QDX6</accession>
<dbReference type="AlphaFoldDB" id="A0AB39QDX6"/>
<sequence length="92" mass="10973">MFVLLLILIAALFGLGFLHPIWWVAAAVLVYGATRHARDRGGGRSRGGGSDLGDYRDYQERRDRQDRWDRRYSRQNRARWRREDGRDHEHHR</sequence>
<feature type="region of interest" description="Disordered" evidence="1">
    <location>
        <begin position="37"/>
        <end position="66"/>
    </location>
</feature>
<dbReference type="EMBL" id="CP163439">
    <property type="protein sequence ID" value="XDQ39755.1"/>
    <property type="molecule type" value="Genomic_DNA"/>
</dbReference>
<gene>
    <name evidence="2" type="ORF">AB5J49_43960</name>
</gene>
<protein>
    <submittedName>
        <fullName evidence="2">Uncharacterized protein</fullName>
    </submittedName>
</protein>